<evidence type="ECO:0000313" key="16">
    <source>
        <dbReference type="EMBL" id="KAK9731907.1"/>
    </source>
</evidence>
<evidence type="ECO:0000256" key="3">
    <source>
        <dbReference type="ARBA" id="ARBA00022692"/>
    </source>
</evidence>
<evidence type="ECO:0000256" key="14">
    <source>
        <dbReference type="ARBA" id="ARBA00093208"/>
    </source>
</evidence>
<evidence type="ECO:0000256" key="9">
    <source>
        <dbReference type="ARBA" id="ARBA00036810"/>
    </source>
</evidence>
<dbReference type="Proteomes" id="UP001458880">
    <property type="component" value="Unassembled WGS sequence"/>
</dbReference>
<feature type="transmembrane region" description="Helical" evidence="15">
    <location>
        <begin position="298"/>
        <end position="315"/>
    </location>
</feature>
<evidence type="ECO:0000256" key="11">
    <source>
        <dbReference type="ARBA" id="ARBA00042320"/>
    </source>
</evidence>
<evidence type="ECO:0000256" key="10">
    <source>
        <dbReference type="ARBA" id="ARBA00040905"/>
    </source>
</evidence>
<comment type="catalytic activity">
    <reaction evidence="14">
        <text>a 6-(alpha-D-glucosaminyl)-1-(1,2-diacyl-sn-glycero-3-phospho)-1D-myo-inositol(in) = a 6-(alpha-D-glucosaminyl)-1-(1,2-diacyl-sn-glycero-3-phospho)-1D-myo-inositol(out)</text>
        <dbReference type="Rhea" id="RHEA:71491"/>
        <dbReference type="ChEBI" id="CHEBI:57997"/>
    </reaction>
</comment>
<evidence type="ECO:0000256" key="15">
    <source>
        <dbReference type="SAM" id="Phobius"/>
    </source>
</evidence>
<proteinExistence type="inferred from homology"/>
<comment type="similarity">
    <text evidence="2">Belongs to the CLPTM1 family.</text>
</comment>
<comment type="catalytic activity">
    <reaction evidence="6">
        <text>a 1,2-diacyl-sn-glycero-3-phosphoethanolamine(in) = a 1,2-diacyl-sn-glycero-3-phosphoethanolamine(out)</text>
        <dbReference type="Rhea" id="RHEA:38895"/>
        <dbReference type="ChEBI" id="CHEBI:64612"/>
    </reaction>
</comment>
<feature type="transmembrane region" description="Helical" evidence="15">
    <location>
        <begin position="378"/>
        <end position="399"/>
    </location>
</feature>
<sequence length="488" mass="56659">MCYSSYLNQKPSLDLLVYITDNSYSRGEELVLTLENFNYNQHIERDIKIKLSKAVRANGSLIVHTVMVPSRSHQKNLNLYDARNLPDSSYLTSRLTQYMIPKSATFNLLQETVKKAEIKPVTHIKTKYAIIMCNDELNIPYSAVPIELAGYLRINKKKQFLPIIIQDFLQSRLRDLEEISPSTNEAQFTFIYTPSSIGKFKFMTQMEVTFNNFLTLGFTDKDVDEVKGVFADTNLYLLCATVFIGSIHLLLDFLSFKNDVSFWKSHKSMAGLSTRTVMWRAFSQTVIFLYLLDEGTSLLVLIPSGVGTIIEFWKVKKVLKANISWNGISFNTAIKETEDEARTRQYDEESMRYLSYILYPLCILGAIYSLIYQPHRSWYSWTINSLVNGVYVFGFLFMLPQLFVNYRLKSVAALPWRAFTYRAFNTFIDDVFAFIITMPTAHRLACFRDDIVFLIYLYQRWLYPVDKNRVEDIDDSDSVIITKDKKDN</sequence>
<evidence type="ECO:0000256" key="1">
    <source>
        <dbReference type="ARBA" id="ARBA00004141"/>
    </source>
</evidence>
<evidence type="ECO:0000256" key="4">
    <source>
        <dbReference type="ARBA" id="ARBA00022989"/>
    </source>
</evidence>
<keyword evidence="4 15" id="KW-1133">Transmembrane helix</keyword>
<comment type="catalytic activity">
    <reaction evidence="7">
        <text>a 1,2-diacyl-sn-glycero-3-phosphocholine(in) = a 1,2-diacyl-sn-glycero-3-phosphocholine(out)</text>
        <dbReference type="Rhea" id="RHEA:38571"/>
        <dbReference type="ChEBI" id="CHEBI:57643"/>
    </reaction>
</comment>
<dbReference type="GO" id="GO:0012505">
    <property type="term" value="C:endomembrane system"/>
    <property type="evidence" value="ECO:0007669"/>
    <property type="project" value="TreeGrafter"/>
</dbReference>
<evidence type="ECO:0000256" key="2">
    <source>
        <dbReference type="ARBA" id="ARBA00009310"/>
    </source>
</evidence>
<dbReference type="Pfam" id="PF05602">
    <property type="entry name" value="CLPTM1"/>
    <property type="match status" value="1"/>
</dbReference>
<name>A0AAW1LDS1_POPJA</name>
<evidence type="ECO:0000256" key="7">
    <source>
        <dbReference type="ARBA" id="ARBA00024631"/>
    </source>
</evidence>
<reference evidence="16 17" key="1">
    <citation type="journal article" date="2024" name="BMC Genomics">
        <title>De novo assembly and annotation of Popillia japonica's genome with initial clues to its potential as an invasive pest.</title>
        <authorList>
            <person name="Cucini C."/>
            <person name="Boschi S."/>
            <person name="Funari R."/>
            <person name="Cardaioli E."/>
            <person name="Iannotti N."/>
            <person name="Marturano G."/>
            <person name="Paoli F."/>
            <person name="Bruttini M."/>
            <person name="Carapelli A."/>
            <person name="Frati F."/>
            <person name="Nardi F."/>
        </authorList>
    </citation>
    <scope>NUCLEOTIDE SEQUENCE [LARGE SCALE GENOMIC DNA]</scope>
    <source>
        <strain evidence="16">DMR45628</strain>
    </source>
</reference>
<comment type="function">
    <text evidence="13">Scramblase that mediates the translocation of glucosaminylphosphatidylinositol (alpha-D-GlcN-(1-6)-(1,2-diacyl-sn-glycero-3-phospho)-1D-myo-inositol, GlcN-PI) across the endoplasmic reticulum (ER) membrane, from the cytosolic leaflet to the luminal leaflet of the ER membrane, where it participates in the biosynthesis of glycosylphosphatidylinositol (GPI). GPI is a lipid glycoconjugate involved in post-translational modification of proteins. Can also translocate 1,2-diacyl-sn-glycero-3-phospho-(1D-myo-inositol) (phosphatidylinositol or PI), as well as several other phospholipids (1,2-diacyl-sn-glycero-3-phosphocholine, 1,2-diacyl-sn-glycero-3-phosphoethanolamine), and N-acetylglucosaminylphosphatidylinositol (GlcNAc-PI) in vitro.</text>
</comment>
<evidence type="ECO:0000256" key="8">
    <source>
        <dbReference type="ARBA" id="ARBA00035895"/>
    </source>
</evidence>
<evidence type="ECO:0000313" key="17">
    <source>
        <dbReference type="Proteomes" id="UP001458880"/>
    </source>
</evidence>
<organism evidence="16 17">
    <name type="scientific">Popillia japonica</name>
    <name type="common">Japanese beetle</name>
    <dbReference type="NCBI Taxonomy" id="7064"/>
    <lineage>
        <taxon>Eukaryota</taxon>
        <taxon>Metazoa</taxon>
        <taxon>Ecdysozoa</taxon>
        <taxon>Arthropoda</taxon>
        <taxon>Hexapoda</taxon>
        <taxon>Insecta</taxon>
        <taxon>Pterygota</taxon>
        <taxon>Neoptera</taxon>
        <taxon>Endopterygota</taxon>
        <taxon>Coleoptera</taxon>
        <taxon>Polyphaga</taxon>
        <taxon>Scarabaeiformia</taxon>
        <taxon>Scarabaeidae</taxon>
        <taxon>Rutelinae</taxon>
        <taxon>Popillia</taxon>
    </lineage>
</organism>
<comment type="catalytic activity">
    <reaction evidence="9">
        <text>6-(alpha-D-glucosaminyl)-(1-octadecanoyl,2-(9Z)-octadecenoyl-sn-glycero-3-phospho)-1D-myo-inositol(in) = 6-(alpha-D-glucosaminyl)-(1-octadecanoyl,2-(9Z)-octadecenoyl-sn-glycero-3-phospho)-1D-myo-inositol(out)</text>
        <dbReference type="Rhea" id="RHEA:71495"/>
        <dbReference type="ChEBI" id="CHEBI:190691"/>
    </reaction>
</comment>
<feature type="transmembrane region" description="Helical" evidence="15">
    <location>
        <begin position="353"/>
        <end position="372"/>
    </location>
</feature>
<comment type="catalytic activity">
    <reaction evidence="8">
        <text>a 1,2-diacyl-sn-glycero-3-phospho-(1D-myo-inositol)(in) = a 1,2-diacyl-sn-glycero-3-phospho-(1D-myo-inositol)(out)</text>
        <dbReference type="Rhea" id="RHEA:38691"/>
        <dbReference type="ChEBI" id="CHEBI:57880"/>
    </reaction>
</comment>
<comment type="subcellular location">
    <subcellularLocation>
        <location evidence="1">Membrane</location>
        <topology evidence="1">Multi-pass membrane protein</topology>
    </subcellularLocation>
</comment>
<gene>
    <name evidence="16" type="ORF">QE152_g13238</name>
</gene>
<evidence type="ECO:0000256" key="12">
    <source>
        <dbReference type="ARBA" id="ARBA00043155"/>
    </source>
</evidence>
<accession>A0AAW1LDS1</accession>
<dbReference type="AlphaFoldDB" id="A0AAW1LDS1"/>
<keyword evidence="5 15" id="KW-0472">Membrane</keyword>
<feature type="transmembrane region" description="Helical" evidence="15">
    <location>
        <begin position="235"/>
        <end position="256"/>
    </location>
</feature>
<dbReference type="PANTHER" id="PTHR21347">
    <property type="entry name" value="CLEFT LIP AND PALATE ASSOCIATED TRANSMEMBRANE PROTEIN-RELATED"/>
    <property type="match status" value="1"/>
</dbReference>
<dbReference type="PANTHER" id="PTHR21347:SF0">
    <property type="entry name" value="LIPID SCRAMBLASE CLPTM1L"/>
    <property type="match status" value="1"/>
</dbReference>
<dbReference type="InterPro" id="IPR008429">
    <property type="entry name" value="CLPTM1"/>
</dbReference>
<protein>
    <recommendedName>
        <fullName evidence="10">Lipid scramblase CLPTM1L</fullName>
    </recommendedName>
    <alternativeName>
        <fullName evidence="12">Cisplatin resistance-related protein 9</fullName>
    </alternativeName>
    <alternativeName>
        <fullName evidence="11">Cleft lip and palate transmembrane protein 1-like protein</fullName>
    </alternativeName>
</protein>
<evidence type="ECO:0000256" key="5">
    <source>
        <dbReference type="ARBA" id="ARBA00023136"/>
    </source>
</evidence>
<keyword evidence="3 15" id="KW-0812">Transmembrane</keyword>
<comment type="caution">
    <text evidence="16">The sequence shown here is derived from an EMBL/GenBank/DDBJ whole genome shotgun (WGS) entry which is preliminary data.</text>
</comment>
<evidence type="ECO:0000256" key="13">
    <source>
        <dbReference type="ARBA" id="ARBA00045827"/>
    </source>
</evidence>
<dbReference type="GO" id="GO:0016020">
    <property type="term" value="C:membrane"/>
    <property type="evidence" value="ECO:0007669"/>
    <property type="project" value="UniProtKB-SubCell"/>
</dbReference>
<evidence type="ECO:0000256" key="6">
    <source>
        <dbReference type="ARBA" id="ARBA00024615"/>
    </source>
</evidence>
<keyword evidence="17" id="KW-1185">Reference proteome</keyword>
<dbReference type="EMBL" id="JASPKY010000124">
    <property type="protein sequence ID" value="KAK9731907.1"/>
    <property type="molecule type" value="Genomic_DNA"/>
</dbReference>